<evidence type="ECO:0000256" key="1">
    <source>
        <dbReference type="ARBA" id="ARBA00006594"/>
    </source>
</evidence>
<accession>W7Y4L8</accession>
<dbReference type="EC" id="2.1.1.72" evidence="2"/>
<evidence type="ECO:0000256" key="2">
    <source>
        <dbReference type="ARBA" id="ARBA00011900"/>
    </source>
</evidence>
<dbReference type="Pfam" id="PF02086">
    <property type="entry name" value="MethyltransfD12"/>
    <property type="match status" value="1"/>
</dbReference>
<keyword evidence="8" id="KW-1185">Reference proteome</keyword>
<dbReference type="GO" id="GO:0009007">
    <property type="term" value="F:site-specific DNA-methyltransferase (adenine-specific) activity"/>
    <property type="evidence" value="ECO:0007669"/>
    <property type="project" value="UniProtKB-EC"/>
</dbReference>
<dbReference type="REBASE" id="85645">
    <property type="entry name" value="M.Cfe21142ORF114604P"/>
</dbReference>
<dbReference type="InterPro" id="IPR012327">
    <property type="entry name" value="MeTrfase_D12"/>
</dbReference>
<keyword evidence="4" id="KW-0808">Transferase</keyword>
<dbReference type="InterPro" id="IPR023095">
    <property type="entry name" value="Ade_MeTrfase_dom_2"/>
</dbReference>
<evidence type="ECO:0000256" key="6">
    <source>
        <dbReference type="ARBA" id="ARBA00047942"/>
    </source>
</evidence>
<dbReference type="GO" id="GO:0009307">
    <property type="term" value="P:DNA restriction-modification system"/>
    <property type="evidence" value="ECO:0007669"/>
    <property type="project" value="InterPro"/>
</dbReference>
<protein>
    <recommendedName>
        <fullName evidence="2">site-specific DNA-methyltransferase (adenine-specific)</fullName>
        <ecNumber evidence="2">2.1.1.72</ecNumber>
    </recommendedName>
</protein>
<comment type="caution">
    <text evidence="7">The sequence shown here is derived from an EMBL/GenBank/DDBJ whole genome shotgun (WGS) entry which is preliminary data.</text>
</comment>
<organism evidence="7 8">
    <name type="scientific">Saccharicrinis fermentans DSM 9555 = JCM 21142</name>
    <dbReference type="NCBI Taxonomy" id="869213"/>
    <lineage>
        <taxon>Bacteria</taxon>
        <taxon>Pseudomonadati</taxon>
        <taxon>Bacteroidota</taxon>
        <taxon>Bacteroidia</taxon>
        <taxon>Marinilabiliales</taxon>
        <taxon>Marinilabiliaceae</taxon>
        <taxon>Saccharicrinis</taxon>
    </lineage>
</organism>
<dbReference type="Gene3D" id="1.10.1020.10">
    <property type="entry name" value="Adenine-specific Methyltransferase, Domain 2"/>
    <property type="match status" value="1"/>
</dbReference>
<reference evidence="7 8" key="1">
    <citation type="journal article" date="2014" name="Genome Announc.">
        <title>Draft Genome Sequence of Cytophaga fermentans JCM 21142T, a Facultative Anaerobe Isolated from Marine Mud.</title>
        <authorList>
            <person name="Starns D."/>
            <person name="Oshima K."/>
            <person name="Suda W."/>
            <person name="Iino T."/>
            <person name="Yuki M."/>
            <person name="Inoue J."/>
            <person name="Kitamura K."/>
            <person name="Iida T."/>
            <person name="Darby A."/>
            <person name="Hattori M."/>
            <person name="Ohkuma M."/>
        </authorList>
    </citation>
    <scope>NUCLEOTIDE SEQUENCE [LARGE SCALE GENOMIC DNA]</scope>
    <source>
        <strain evidence="7 8">JCM 21142</strain>
    </source>
</reference>
<keyword evidence="3 7" id="KW-0489">Methyltransferase</keyword>
<gene>
    <name evidence="7" type="ORF">JCM21142_114604</name>
</gene>
<evidence type="ECO:0000313" key="7">
    <source>
        <dbReference type="EMBL" id="GAF05850.1"/>
    </source>
</evidence>
<comment type="catalytic activity">
    <reaction evidence="6">
        <text>a 2'-deoxyadenosine in DNA + S-adenosyl-L-methionine = an N(6)-methyl-2'-deoxyadenosine in DNA + S-adenosyl-L-homocysteine + H(+)</text>
        <dbReference type="Rhea" id="RHEA:15197"/>
        <dbReference type="Rhea" id="RHEA-COMP:12418"/>
        <dbReference type="Rhea" id="RHEA-COMP:12419"/>
        <dbReference type="ChEBI" id="CHEBI:15378"/>
        <dbReference type="ChEBI" id="CHEBI:57856"/>
        <dbReference type="ChEBI" id="CHEBI:59789"/>
        <dbReference type="ChEBI" id="CHEBI:90615"/>
        <dbReference type="ChEBI" id="CHEBI:90616"/>
        <dbReference type="EC" id="2.1.1.72"/>
    </reaction>
</comment>
<dbReference type="STRING" id="869213.GCA_000517085_01853"/>
<dbReference type="Gene3D" id="3.40.50.150">
    <property type="entry name" value="Vaccinia Virus protein VP39"/>
    <property type="match status" value="1"/>
</dbReference>
<evidence type="ECO:0000256" key="4">
    <source>
        <dbReference type="ARBA" id="ARBA00022679"/>
    </source>
</evidence>
<proteinExistence type="inferred from homology"/>
<dbReference type="RefSeq" id="WP_200871479.1">
    <property type="nucleotide sequence ID" value="NZ_BAMD01000137.1"/>
</dbReference>
<name>W7Y4L8_9BACT</name>
<dbReference type="InterPro" id="IPR029063">
    <property type="entry name" value="SAM-dependent_MTases_sf"/>
</dbReference>
<sequence length="298" mass="34410">MSIKNYTSAPLPFMGQKRRFLTLFKSALNEFKTANTFIDLFGGSGLLSHTAKSVRPDAQVVYNDYDDYHTRLLHVDKTNRMLEHIRVLVKDCPPDKKIPNEIKQKVIDYIQNEEQKGFVDYITLSSSLLFSMNYSKSLKDLEKQTMYNCVRKSNYNVAGYLDGLHIVKYDYKELFNKYKGIDNVVFFVDPPYLSTEVGTYNNYWRLADYLDVLNTLKDTSYFYFTSDKSSIIELCDWLQKNLEANNPFDGAIKYEMPVKVNHNAGYTDIMLCKGNTSVSGSLCQPIYQSTTTDNKSSY</sequence>
<dbReference type="Proteomes" id="UP000019402">
    <property type="component" value="Unassembled WGS sequence"/>
</dbReference>
<evidence type="ECO:0000313" key="8">
    <source>
        <dbReference type="Proteomes" id="UP000019402"/>
    </source>
</evidence>
<keyword evidence="5" id="KW-0949">S-adenosyl-L-methionine</keyword>
<evidence type="ECO:0000256" key="5">
    <source>
        <dbReference type="ARBA" id="ARBA00022691"/>
    </source>
</evidence>
<dbReference type="EMBL" id="BAMD01000137">
    <property type="protein sequence ID" value="GAF05850.1"/>
    <property type="molecule type" value="Genomic_DNA"/>
</dbReference>
<comment type="similarity">
    <text evidence="1">Belongs to the N(4)/N(6)-methyltransferase family.</text>
</comment>
<dbReference type="eggNOG" id="COG0338">
    <property type="taxonomic scope" value="Bacteria"/>
</dbReference>
<evidence type="ECO:0000256" key="3">
    <source>
        <dbReference type="ARBA" id="ARBA00022603"/>
    </source>
</evidence>
<dbReference type="AlphaFoldDB" id="W7Y4L8"/>
<dbReference type="GO" id="GO:0032259">
    <property type="term" value="P:methylation"/>
    <property type="evidence" value="ECO:0007669"/>
    <property type="project" value="UniProtKB-KW"/>
</dbReference>
<dbReference type="SUPFAM" id="SSF53335">
    <property type="entry name" value="S-adenosyl-L-methionine-dependent methyltransferases"/>
    <property type="match status" value="1"/>
</dbReference>